<gene>
    <name evidence="16" type="primary">mutY</name>
    <name evidence="16" type="ORF">JGUZn3_02500</name>
</gene>
<keyword evidence="11" id="KW-0411">Iron-sulfur</keyword>
<evidence type="ECO:0000256" key="12">
    <source>
        <dbReference type="ARBA" id="ARBA00023204"/>
    </source>
</evidence>
<evidence type="ECO:0000256" key="1">
    <source>
        <dbReference type="ARBA" id="ARBA00000843"/>
    </source>
</evidence>
<dbReference type="CDD" id="cd00056">
    <property type="entry name" value="ENDO3c"/>
    <property type="match status" value="1"/>
</dbReference>
<dbReference type="AlphaFoldDB" id="A0A7H1NNZ8"/>
<protein>
    <recommendedName>
        <fullName evidence="5 14">Adenine DNA glycosylase</fullName>
        <ecNumber evidence="4 14">3.2.2.31</ecNumber>
    </recommendedName>
</protein>
<keyword evidence="10 14" id="KW-0408">Iron</keyword>
<dbReference type="EC" id="3.2.2.31" evidence="4 14"/>
<dbReference type="InterPro" id="IPR004036">
    <property type="entry name" value="Endonuclease-III-like_CS2"/>
</dbReference>
<reference evidence="16 17" key="1">
    <citation type="submission" date="2020-08" db="EMBL/GenBank/DDBJ databases">
        <title>Complete genome sequence of Entomobacter blattae G55GP.</title>
        <authorList>
            <person name="Poehlein A."/>
            <person name="Guzman J."/>
            <person name="Daniel R."/>
            <person name="Vilcinskas A."/>
        </authorList>
    </citation>
    <scope>NUCLEOTIDE SEQUENCE [LARGE SCALE GENOMIC DNA]</scope>
    <source>
        <strain evidence="16 17">G55GP</strain>
    </source>
</reference>
<dbReference type="InterPro" id="IPR023170">
    <property type="entry name" value="HhH_base_excis_C"/>
</dbReference>
<evidence type="ECO:0000256" key="14">
    <source>
        <dbReference type="RuleBase" id="RU365096"/>
    </source>
</evidence>
<dbReference type="GO" id="GO:0051539">
    <property type="term" value="F:4 iron, 4 sulfur cluster binding"/>
    <property type="evidence" value="ECO:0007669"/>
    <property type="project" value="UniProtKB-UniRule"/>
</dbReference>
<dbReference type="PANTHER" id="PTHR42944">
    <property type="entry name" value="ADENINE DNA GLYCOSYLASE"/>
    <property type="match status" value="1"/>
</dbReference>
<evidence type="ECO:0000256" key="11">
    <source>
        <dbReference type="ARBA" id="ARBA00023014"/>
    </source>
</evidence>
<dbReference type="Pfam" id="PF00730">
    <property type="entry name" value="HhH-GPD"/>
    <property type="match status" value="1"/>
</dbReference>
<dbReference type="Pfam" id="PF10576">
    <property type="entry name" value="EndIII_4Fe-2S"/>
    <property type="match status" value="1"/>
</dbReference>
<dbReference type="SUPFAM" id="SSF48150">
    <property type="entry name" value="DNA-glycosylase"/>
    <property type="match status" value="1"/>
</dbReference>
<dbReference type="Pfam" id="PF00633">
    <property type="entry name" value="HHH"/>
    <property type="match status" value="1"/>
</dbReference>
<dbReference type="GO" id="GO:0034039">
    <property type="term" value="F:8-oxo-7,8-dihydroguanine DNA N-glycosylase activity"/>
    <property type="evidence" value="ECO:0007669"/>
    <property type="project" value="TreeGrafter"/>
</dbReference>
<accession>A0A7H1NNZ8</accession>
<organism evidence="16 17">
    <name type="scientific">Entomobacter blattae</name>
    <dbReference type="NCBI Taxonomy" id="2762277"/>
    <lineage>
        <taxon>Bacteria</taxon>
        <taxon>Pseudomonadati</taxon>
        <taxon>Pseudomonadota</taxon>
        <taxon>Alphaproteobacteria</taxon>
        <taxon>Acetobacterales</taxon>
        <taxon>Acetobacteraceae</taxon>
        <taxon>Entomobacter</taxon>
    </lineage>
</organism>
<comment type="cofactor">
    <cofactor evidence="14">
        <name>[4Fe-4S] cluster</name>
        <dbReference type="ChEBI" id="CHEBI:49883"/>
    </cofactor>
    <text evidence="14">Binds 1 [4Fe-4S] cluster.</text>
</comment>
<evidence type="ECO:0000256" key="9">
    <source>
        <dbReference type="ARBA" id="ARBA00022801"/>
    </source>
</evidence>
<comment type="function">
    <text evidence="2">Adenine glycosylase active on G-A mispairs. MutY also corrects error-prone DNA synthesis past GO lesions which are due to the oxidatively damaged form of guanine: 7,8-dihydro-8-oxoguanine (8-oxo-dGTP).</text>
</comment>
<feature type="domain" description="HhH-GPD" evidence="15">
    <location>
        <begin position="16"/>
        <end position="167"/>
    </location>
</feature>
<dbReference type="InterPro" id="IPR044298">
    <property type="entry name" value="MIG/MutY"/>
</dbReference>
<evidence type="ECO:0000256" key="10">
    <source>
        <dbReference type="ARBA" id="ARBA00023004"/>
    </source>
</evidence>
<dbReference type="CDD" id="cd03431">
    <property type="entry name" value="NUDIX_DNA_Glycosylase_C-MutY"/>
    <property type="match status" value="1"/>
</dbReference>
<dbReference type="SMART" id="SM00478">
    <property type="entry name" value="ENDO3c"/>
    <property type="match status" value="1"/>
</dbReference>
<dbReference type="InterPro" id="IPR029119">
    <property type="entry name" value="MutY_C"/>
</dbReference>
<dbReference type="PROSITE" id="PS01155">
    <property type="entry name" value="ENDONUCLEASE_III_2"/>
    <property type="match status" value="1"/>
</dbReference>
<dbReference type="SUPFAM" id="SSF55811">
    <property type="entry name" value="Nudix"/>
    <property type="match status" value="1"/>
</dbReference>
<dbReference type="GO" id="GO:0006298">
    <property type="term" value="P:mismatch repair"/>
    <property type="evidence" value="ECO:0007669"/>
    <property type="project" value="TreeGrafter"/>
</dbReference>
<dbReference type="KEGG" id="ebla:JGUZn3_02500"/>
<dbReference type="GO" id="GO:0032357">
    <property type="term" value="F:oxidized purine DNA binding"/>
    <property type="evidence" value="ECO:0007669"/>
    <property type="project" value="TreeGrafter"/>
</dbReference>
<dbReference type="Pfam" id="PF14815">
    <property type="entry name" value="NUDIX_4"/>
    <property type="match status" value="1"/>
</dbReference>
<proteinExistence type="inferred from homology"/>
<evidence type="ECO:0000256" key="7">
    <source>
        <dbReference type="ARBA" id="ARBA00022723"/>
    </source>
</evidence>
<evidence type="ECO:0000256" key="6">
    <source>
        <dbReference type="ARBA" id="ARBA00022485"/>
    </source>
</evidence>
<dbReference type="GO" id="GO:0046872">
    <property type="term" value="F:metal ion binding"/>
    <property type="evidence" value="ECO:0007669"/>
    <property type="project" value="UniProtKB-UniRule"/>
</dbReference>
<dbReference type="GO" id="GO:0000701">
    <property type="term" value="F:purine-specific mismatch base pair DNA N-glycosylase activity"/>
    <property type="evidence" value="ECO:0007669"/>
    <property type="project" value="UniProtKB-EC"/>
</dbReference>
<keyword evidence="17" id="KW-1185">Reference proteome</keyword>
<sequence length="329" mass="36243">MHALGEPYPVWLSEVMLQQTTVTAVIPYYKRFLARFPSVNHIAAASLDDVMVMWSGLGYYSRARNLHTCAQQVCALGGFPQTVEELKKLPGIGAYTASAIASMAFGVSVVPVDGNVERIASRVFAIATPLPQGRNEIAKKAASLNHTAAAKQYPGDFAQALFDLGSGICTARSPSCLICPIKDECQAYSLGRVADFPQKIKKPKKPKRYGSVYCLYDQEKIVVCKRPPHGLLGGTLFFPSSEWGSELSLMEKAHSPFLQPVNWKDIGKVEHVFTHFHLQLQLWAHQCVDVSLAAGPDQKEVLSKKTLFNFPLSSVMKECIRRVGITEND</sequence>
<evidence type="ECO:0000256" key="13">
    <source>
        <dbReference type="ARBA" id="ARBA00023295"/>
    </source>
</evidence>
<dbReference type="Gene3D" id="3.90.79.10">
    <property type="entry name" value="Nucleoside Triphosphate Pyrophosphohydrolase"/>
    <property type="match status" value="1"/>
</dbReference>
<comment type="catalytic activity">
    <reaction evidence="1 14">
        <text>Hydrolyzes free adenine bases from 7,8-dihydro-8-oxoguanine:adenine mismatched double-stranded DNA, leaving an apurinic site.</text>
        <dbReference type="EC" id="3.2.2.31"/>
    </reaction>
</comment>
<dbReference type="InterPro" id="IPR000445">
    <property type="entry name" value="HhH_motif"/>
</dbReference>
<evidence type="ECO:0000259" key="15">
    <source>
        <dbReference type="SMART" id="SM00478"/>
    </source>
</evidence>
<dbReference type="GO" id="GO:0035485">
    <property type="term" value="F:adenine/guanine mispair binding"/>
    <property type="evidence" value="ECO:0007669"/>
    <property type="project" value="TreeGrafter"/>
</dbReference>
<dbReference type="FunFam" id="1.10.340.30:FF:000002">
    <property type="entry name" value="Adenine DNA glycosylase"/>
    <property type="match status" value="1"/>
</dbReference>
<keyword evidence="8 14" id="KW-0227">DNA damage</keyword>
<evidence type="ECO:0000256" key="4">
    <source>
        <dbReference type="ARBA" id="ARBA00012045"/>
    </source>
</evidence>
<keyword evidence="9 16" id="KW-0378">Hydrolase</keyword>
<dbReference type="SMART" id="SM00525">
    <property type="entry name" value="FES"/>
    <property type="match status" value="1"/>
</dbReference>
<dbReference type="Proteomes" id="UP000516349">
    <property type="component" value="Chromosome"/>
</dbReference>
<evidence type="ECO:0000313" key="16">
    <source>
        <dbReference type="EMBL" id="QNT77508.1"/>
    </source>
</evidence>
<evidence type="ECO:0000256" key="3">
    <source>
        <dbReference type="ARBA" id="ARBA00008343"/>
    </source>
</evidence>
<evidence type="ECO:0000313" key="17">
    <source>
        <dbReference type="Proteomes" id="UP000516349"/>
    </source>
</evidence>
<evidence type="ECO:0000256" key="8">
    <source>
        <dbReference type="ARBA" id="ARBA00022763"/>
    </source>
</evidence>
<dbReference type="Gene3D" id="1.10.1670.10">
    <property type="entry name" value="Helix-hairpin-Helix base-excision DNA repair enzymes (C-terminal)"/>
    <property type="match status" value="1"/>
</dbReference>
<keyword evidence="7" id="KW-0479">Metal-binding</keyword>
<keyword evidence="13 14" id="KW-0326">Glycosidase</keyword>
<name>A0A7H1NNZ8_9PROT</name>
<dbReference type="Gene3D" id="1.10.340.30">
    <property type="entry name" value="Hypothetical protein, domain 2"/>
    <property type="match status" value="1"/>
</dbReference>
<evidence type="ECO:0000256" key="2">
    <source>
        <dbReference type="ARBA" id="ARBA00002933"/>
    </source>
</evidence>
<keyword evidence="6" id="KW-0004">4Fe-4S</keyword>
<dbReference type="InterPro" id="IPR003265">
    <property type="entry name" value="HhH-GPD_domain"/>
</dbReference>
<dbReference type="InterPro" id="IPR003651">
    <property type="entry name" value="Endonuclease3_FeS-loop_motif"/>
</dbReference>
<dbReference type="GO" id="GO:0006284">
    <property type="term" value="P:base-excision repair"/>
    <property type="evidence" value="ECO:0007669"/>
    <property type="project" value="UniProtKB-UniRule"/>
</dbReference>
<comment type="similarity">
    <text evidence="3 14">Belongs to the Nth/MutY family.</text>
</comment>
<keyword evidence="12" id="KW-0234">DNA repair</keyword>
<dbReference type="PANTHER" id="PTHR42944:SF1">
    <property type="entry name" value="ADENINE DNA GLYCOSYLASE"/>
    <property type="match status" value="1"/>
</dbReference>
<dbReference type="EMBL" id="CP060244">
    <property type="protein sequence ID" value="QNT77508.1"/>
    <property type="molecule type" value="Genomic_DNA"/>
</dbReference>
<evidence type="ECO:0000256" key="5">
    <source>
        <dbReference type="ARBA" id="ARBA00022023"/>
    </source>
</evidence>
<dbReference type="InterPro" id="IPR015797">
    <property type="entry name" value="NUDIX_hydrolase-like_dom_sf"/>
</dbReference>
<dbReference type="InterPro" id="IPR011257">
    <property type="entry name" value="DNA_glycosylase"/>
</dbReference>